<keyword evidence="4" id="KW-1185">Reference proteome</keyword>
<evidence type="ECO:0000259" key="2">
    <source>
        <dbReference type="PROSITE" id="PS51065"/>
    </source>
</evidence>
<dbReference type="PROSITE" id="PS50225">
    <property type="entry name" value="SOCS"/>
    <property type="match status" value="1"/>
</dbReference>
<dbReference type="Pfam" id="PF07177">
    <property type="entry name" value="Neuralized"/>
    <property type="match status" value="1"/>
</dbReference>
<dbReference type="PANTHER" id="PTHR12429">
    <property type="entry name" value="NEURALIZED"/>
    <property type="match status" value="1"/>
</dbReference>
<feature type="domain" description="SOCS box" evidence="1">
    <location>
        <begin position="181"/>
        <end position="217"/>
    </location>
</feature>
<dbReference type="PROSITE" id="PS51065">
    <property type="entry name" value="NHR"/>
    <property type="match status" value="1"/>
</dbReference>
<dbReference type="CDD" id="cd12887">
    <property type="entry name" value="SPRY_NHR_like"/>
    <property type="match status" value="1"/>
</dbReference>
<comment type="caution">
    <text evidence="3">The sequence shown here is derived from an EMBL/GenBank/DDBJ whole genome shotgun (WGS) entry which is preliminary data.</text>
</comment>
<dbReference type="GO" id="GO:0061630">
    <property type="term" value="F:ubiquitin protein ligase activity"/>
    <property type="evidence" value="ECO:0007669"/>
    <property type="project" value="TreeGrafter"/>
</dbReference>
<dbReference type="SMART" id="SM00588">
    <property type="entry name" value="NEUZ"/>
    <property type="match status" value="1"/>
</dbReference>
<dbReference type="Proteomes" id="UP000225706">
    <property type="component" value="Unassembled WGS sequence"/>
</dbReference>
<name>A0A2B4RVW9_STYPI</name>
<protein>
    <submittedName>
        <fullName evidence="3">Neuralized-like protein 4</fullName>
    </submittedName>
</protein>
<evidence type="ECO:0000313" key="4">
    <source>
        <dbReference type="Proteomes" id="UP000225706"/>
    </source>
</evidence>
<dbReference type="SUPFAM" id="SSF49899">
    <property type="entry name" value="Concanavalin A-like lectins/glucanases"/>
    <property type="match status" value="1"/>
</dbReference>
<dbReference type="FunFam" id="2.60.120.920:FF:000001">
    <property type="entry name" value="neuralized-like protein 4 isoform X1"/>
    <property type="match status" value="1"/>
</dbReference>
<gene>
    <name evidence="3" type="primary">neurl4</name>
    <name evidence="3" type="ORF">AWC38_SpisGene14807</name>
</gene>
<dbReference type="PANTHER" id="PTHR12429:SF8">
    <property type="entry name" value="NEURALIZED-LIKE PROTEIN 2"/>
    <property type="match status" value="1"/>
</dbReference>
<evidence type="ECO:0000313" key="3">
    <source>
        <dbReference type="EMBL" id="PFX20710.1"/>
    </source>
</evidence>
<organism evidence="3 4">
    <name type="scientific">Stylophora pistillata</name>
    <name type="common">Smooth cauliflower coral</name>
    <dbReference type="NCBI Taxonomy" id="50429"/>
    <lineage>
        <taxon>Eukaryota</taxon>
        <taxon>Metazoa</taxon>
        <taxon>Cnidaria</taxon>
        <taxon>Anthozoa</taxon>
        <taxon>Hexacorallia</taxon>
        <taxon>Scleractinia</taxon>
        <taxon>Astrocoeniina</taxon>
        <taxon>Pocilloporidae</taxon>
        <taxon>Stylophora</taxon>
    </lineage>
</organism>
<dbReference type="InterPro" id="IPR043136">
    <property type="entry name" value="B30.2/SPRY_sf"/>
</dbReference>
<dbReference type="InterPro" id="IPR006573">
    <property type="entry name" value="NHR_dom"/>
</dbReference>
<proteinExistence type="predicted"/>
<dbReference type="InterPro" id="IPR001496">
    <property type="entry name" value="SOCS_box"/>
</dbReference>
<dbReference type="InterPro" id="IPR013320">
    <property type="entry name" value="ConA-like_dom_sf"/>
</dbReference>
<accession>A0A2B4RVW9</accession>
<reference evidence="4" key="1">
    <citation type="journal article" date="2017" name="bioRxiv">
        <title>Comparative analysis of the genomes of Stylophora pistillata and Acropora digitifera provides evidence for extensive differences between species of corals.</title>
        <authorList>
            <person name="Voolstra C.R."/>
            <person name="Li Y."/>
            <person name="Liew Y.J."/>
            <person name="Baumgarten S."/>
            <person name="Zoccola D."/>
            <person name="Flot J.-F."/>
            <person name="Tambutte S."/>
            <person name="Allemand D."/>
            <person name="Aranda M."/>
        </authorList>
    </citation>
    <scope>NUCLEOTIDE SEQUENCE [LARGE SCALE GENOMIC DNA]</scope>
</reference>
<dbReference type="Gene3D" id="2.60.120.920">
    <property type="match status" value="1"/>
</dbReference>
<sequence length="217" mass="24582">MPVIPEKWVIGLHEKHGRNVTLSNGNRRAAREGDTYDHGMVFSDRPLHIGEIFQLKIEELESKWAGSLRFGITTSNPNCPSTNIVRAATDLFTSDHQDYWMLSGTRIHNGEIEKEYNFSIHSLKVNDVLGVQVTSNGNLNYYVNGLNQGAAMTQIPVKKDIYAVFDVYGRTKQVSVKYFGVATLEEICKAEVLKWVKDTDKLLELPIPKILIDFLQE</sequence>
<dbReference type="EMBL" id="LSMT01000306">
    <property type="protein sequence ID" value="PFX20710.1"/>
    <property type="molecule type" value="Genomic_DNA"/>
</dbReference>
<evidence type="ECO:0000259" key="1">
    <source>
        <dbReference type="PROSITE" id="PS50225"/>
    </source>
</evidence>
<dbReference type="InterPro" id="IPR037962">
    <property type="entry name" value="Neuralized"/>
</dbReference>
<dbReference type="AlphaFoldDB" id="A0A2B4RVW9"/>
<dbReference type="OrthoDB" id="49113at2759"/>
<feature type="domain" description="NHR" evidence="2">
    <location>
        <begin position="9"/>
        <end position="179"/>
    </location>
</feature>
<dbReference type="STRING" id="50429.A0A2B4RVW9"/>